<evidence type="ECO:0000313" key="3">
    <source>
        <dbReference type="EMBL" id="MBP2026295.1"/>
    </source>
</evidence>
<dbReference type="Pfam" id="PF05636">
    <property type="entry name" value="HIGH_NTase1"/>
    <property type="match status" value="1"/>
</dbReference>
<organism evidence="3 4">
    <name type="scientific">Acetoanaerobium pronyense</name>
    <dbReference type="NCBI Taxonomy" id="1482736"/>
    <lineage>
        <taxon>Bacteria</taxon>
        <taxon>Bacillati</taxon>
        <taxon>Bacillota</taxon>
        <taxon>Clostridia</taxon>
        <taxon>Peptostreptococcales</taxon>
        <taxon>Filifactoraceae</taxon>
        <taxon>Acetoanaerobium</taxon>
    </lineage>
</organism>
<comment type="catalytic activity">
    <reaction evidence="2">
        <text>cytidine(34) in elongator tRNA(Met) + acetate + ATP = N(4)-acetylcytidine(34) in elongator tRNA(Met) + AMP + diphosphate</text>
        <dbReference type="Rhea" id="RHEA:58144"/>
        <dbReference type="Rhea" id="RHEA-COMP:10693"/>
        <dbReference type="Rhea" id="RHEA-COMP:10694"/>
        <dbReference type="ChEBI" id="CHEBI:30089"/>
        <dbReference type="ChEBI" id="CHEBI:30616"/>
        <dbReference type="ChEBI" id="CHEBI:33019"/>
        <dbReference type="ChEBI" id="CHEBI:74900"/>
        <dbReference type="ChEBI" id="CHEBI:82748"/>
        <dbReference type="ChEBI" id="CHEBI:456215"/>
    </reaction>
</comment>
<dbReference type="EC" id="6.3.4.-" evidence="2"/>
<feature type="binding site" evidence="2">
    <location>
        <begin position="7"/>
        <end position="20"/>
    </location>
    <ligand>
        <name>ATP</name>
        <dbReference type="ChEBI" id="CHEBI:30616"/>
    </ligand>
</feature>
<dbReference type="PANTHER" id="PTHR37825">
    <property type="entry name" value="TRNA(MET) CYTIDINE ACETATE LIGASE"/>
    <property type="match status" value="1"/>
</dbReference>
<dbReference type="EMBL" id="JAGGLI010000001">
    <property type="protein sequence ID" value="MBP2026295.1"/>
    <property type="molecule type" value="Genomic_DNA"/>
</dbReference>
<comment type="function">
    <text evidence="2">Catalyzes the formation of N(4)-acetylcytidine (ac(4)C) at the wobble position of elongator tRNA(Met), using acetate and ATP as substrates. First activates an acetate ion to form acetyladenylate (Ac-AMP) and then transfers the acetyl group to tRNA to form ac(4)C34.</text>
</comment>
<proteinExistence type="inferred from homology"/>
<keyword evidence="2" id="KW-0067">ATP-binding</keyword>
<gene>
    <name evidence="2" type="primary">tmcAL</name>
    <name evidence="3" type="ORF">J2Z35_000084</name>
</gene>
<evidence type="ECO:0000256" key="2">
    <source>
        <dbReference type="HAMAP-Rule" id="MF_01539"/>
    </source>
</evidence>
<keyword evidence="4" id="KW-1185">Reference proteome</keyword>
<comment type="caution">
    <text evidence="3">The sequence shown here is derived from an EMBL/GenBank/DDBJ whole genome shotgun (WGS) entry which is preliminary data.</text>
</comment>
<name>A0ABS4KG02_9FIRM</name>
<reference evidence="3 4" key="1">
    <citation type="submission" date="2021-03" db="EMBL/GenBank/DDBJ databases">
        <title>Genomic Encyclopedia of Type Strains, Phase IV (KMG-IV): sequencing the most valuable type-strain genomes for metagenomic binning, comparative biology and taxonomic classification.</title>
        <authorList>
            <person name="Goeker M."/>
        </authorList>
    </citation>
    <scope>NUCLEOTIDE SEQUENCE [LARGE SCALE GENOMIC DNA]</scope>
    <source>
        <strain evidence="3 4">DSM 27512</strain>
    </source>
</reference>
<keyword evidence="1 2" id="KW-0819">tRNA processing</keyword>
<evidence type="ECO:0000256" key="1">
    <source>
        <dbReference type="ARBA" id="ARBA00022694"/>
    </source>
</evidence>
<evidence type="ECO:0000313" key="4">
    <source>
        <dbReference type="Proteomes" id="UP001314903"/>
    </source>
</evidence>
<keyword evidence="2" id="KW-0547">Nucleotide-binding</keyword>
<dbReference type="SUPFAM" id="SSF52374">
    <property type="entry name" value="Nucleotidylyl transferase"/>
    <property type="match status" value="1"/>
</dbReference>
<comment type="subcellular location">
    <subcellularLocation>
        <location evidence="2">Cytoplasm</location>
    </subcellularLocation>
</comment>
<dbReference type="InterPro" id="IPR008513">
    <property type="entry name" value="tRNA(Met)_cyd_acetate_ligase"/>
</dbReference>
<dbReference type="InterPro" id="IPR014729">
    <property type="entry name" value="Rossmann-like_a/b/a_fold"/>
</dbReference>
<dbReference type="RefSeq" id="WP_209658206.1">
    <property type="nucleotide sequence ID" value="NZ_JAGGLI010000001.1"/>
</dbReference>
<dbReference type="NCBIfam" id="NF010191">
    <property type="entry name" value="PRK13670.1"/>
    <property type="match status" value="1"/>
</dbReference>
<comment type="caution">
    <text evidence="2">Lacks conserved residue(s) required for the propagation of feature annotation.</text>
</comment>
<accession>A0ABS4KG02</accession>
<keyword evidence="2" id="KW-0694">RNA-binding</keyword>
<feature type="binding site" evidence="2">
    <location>
        <position position="160"/>
    </location>
    <ligand>
        <name>ATP</name>
        <dbReference type="ChEBI" id="CHEBI:30616"/>
    </ligand>
</feature>
<comment type="similarity">
    <text evidence="2">Belongs to the TmcAL family.</text>
</comment>
<keyword evidence="2" id="KW-0820">tRNA-binding</keyword>
<sequence length="419" mass="47449">MTTLGIIVEYNPFHNGHLHHIKEAKKLTGATHVVGVMSGNFVQRGGPALIDKWSRASIAVECGVDLVLELPVVFSSQSAEIFAKGSISTLEKTGVIDYIVFGSESNSIENIYSVAKALSFESENFKAILKDKLQLGISYPKAREEALKSLGITNLSSTSNDILGIEYVKQLINLNSSIKPLSIQRTGSEYNSLTLEGKISSATAIREFIKNQKSNQHQISLGNENKNLSYIDNFMPHQTSSILYSLMKRGINPIFDENFFNLIRFEIIKSKENLKSIYEIEEGLENRIYSLALKSEDFNEFIFSLKTKRYTLTRLRRILFNILLGIQKKDMEILINDKSPAPYFRVLSFNQKGREILKQISQNANAPIINKVASYKPIYDSERMIFKYDTLSTRIYNLVYNSNLDSLDTDFLQSPIYTV</sequence>
<keyword evidence="2" id="KW-0963">Cytoplasm</keyword>
<keyword evidence="2" id="KW-0436">Ligase</keyword>
<protein>
    <recommendedName>
        <fullName evidence="2">tRNA(Met) cytidine acetate ligase</fullName>
        <ecNumber evidence="2">6.3.4.-</ecNumber>
    </recommendedName>
</protein>
<dbReference type="Proteomes" id="UP001314903">
    <property type="component" value="Unassembled WGS sequence"/>
</dbReference>
<dbReference type="PANTHER" id="PTHR37825:SF1">
    <property type="entry name" value="TRNA(MET) CYTIDINE ACETATE LIGASE"/>
    <property type="match status" value="1"/>
</dbReference>
<dbReference type="Gene3D" id="3.40.50.620">
    <property type="entry name" value="HUPs"/>
    <property type="match status" value="1"/>
</dbReference>
<dbReference type="HAMAP" id="MF_01539">
    <property type="entry name" value="TmcAL"/>
    <property type="match status" value="1"/>
</dbReference>
<feature type="binding site" evidence="2">
    <location>
        <position position="102"/>
    </location>
    <ligand>
        <name>ATP</name>
        <dbReference type="ChEBI" id="CHEBI:30616"/>
    </ligand>
</feature>
<feature type="binding site" evidence="2">
    <location>
        <position position="185"/>
    </location>
    <ligand>
        <name>ATP</name>
        <dbReference type="ChEBI" id="CHEBI:30616"/>
    </ligand>
</feature>